<feature type="compositionally biased region" description="Basic and acidic residues" evidence="1">
    <location>
        <begin position="18"/>
        <end position="33"/>
    </location>
</feature>
<sequence length="482" mass="53453">MRNTRWCHVILGHKNDKFEDGSSQDDNLKEASPPKRSRCSNDNGGCGEKICVEVDGGTVLCVTNDCSVNNGNCEDNLCVDTWMLSNISIECVTKDGEIAIDIDRKLENLQGCFREVNKQSSTNVKSIGGCQAYCGTKYYTIKFPHSTESNEKDEESDKLSDDPDGVCVCADEINRRVELKKCSVSCSDGTLCGGPDHFSVYAKPSKGFSLIGCFKFVSEETLVRRDAPSDNVEFFSSKCHEQCLDGNYFFLITSWTDEDPECFCASSLKVNGQLEPGQCEMKKREVYLVREDQQILQINSNGKDILHALFFDSVNMRLDYTDNFKTAHYCLNDKNERFSKECKQWKCTPGWTGNLCDIRDCNVQNGMCHKDTKCLTDTIGERSVSYCGCDSDLELTNKTLCLESRLVAEVAGVGSTVMIIVIVGSAVGGILLGSGTAFTIWKVRKSVMEKEEEEEEGEEEGGEEALLNESCKQMGLAKLSAS</sequence>
<reference evidence="3 5" key="2">
    <citation type="journal article" date="2013" name="Nature">
        <title>Insights into bilaterian evolution from three spiralian genomes.</title>
        <authorList>
            <person name="Simakov O."/>
            <person name="Marletaz F."/>
            <person name="Cho S.J."/>
            <person name="Edsinger-Gonzales E."/>
            <person name="Havlak P."/>
            <person name="Hellsten U."/>
            <person name="Kuo D.H."/>
            <person name="Larsson T."/>
            <person name="Lv J."/>
            <person name="Arendt D."/>
            <person name="Savage R."/>
            <person name="Osoegawa K."/>
            <person name="de Jong P."/>
            <person name="Grimwood J."/>
            <person name="Chapman J.A."/>
            <person name="Shapiro H."/>
            <person name="Aerts A."/>
            <person name="Otillar R.P."/>
            <person name="Terry A.Y."/>
            <person name="Boore J.L."/>
            <person name="Grigoriev I.V."/>
            <person name="Lindberg D.R."/>
            <person name="Seaver E.C."/>
            <person name="Weisblat D.A."/>
            <person name="Putnam N.H."/>
            <person name="Rokhsar D.S."/>
        </authorList>
    </citation>
    <scope>NUCLEOTIDE SEQUENCE</scope>
</reference>
<organism evidence="4 5">
    <name type="scientific">Helobdella robusta</name>
    <name type="common">Californian leech</name>
    <dbReference type="NCBI Taxonomy" id="6412"/>
    <lineage>
        <taxon>Eukaryota</taxon>
        <taxon>Metazoa</taxon>
        <taxon>Spiralia</taxon>
        <taxon>Lophotrochozoa</taxon>
        <taxon>Annelida</taxon>
        <taxon>Clitellata</taxon>
        <taxon>Hirudinea</taxon>
        <taxon>Rhynchobdellida</taxon>
        <taxon>Glossiphoniidae</taxon>
        <taxon>Helobdella</taxon>
    </lineage>
</organism>
<dbReference type="KEGG" id="hro:HELRODRAFT_177810"/>
<dbReference type="AlphaFoldDB" id="T1FCA8"/>
<gene>
    <name evidence="4" type="primary">20206457</name>
    <name evidence="3" type="ORF">HELRODRAFT_177810</name>
</gene>
<keyword evidence="5" id="KW-1185">Reference proteome</keyword>
<dbReference type="RefSeq" id="XP_009024205.1">
    <property type="nucleotide sequence ID" value="XM_009025957.1"/>
</dbReference>
<reference evidence="4" key="3">
    <citation type="submission" date="2015-06" db="UniProtKB">
        <authorList>
            <consortium name="EnsemblMetazoa"/>
        </authorList>
    </citation>
    <scope>IDENTIFICATION</scope>
</reference>
<dbReference type="GO" id="GO:0004888">
    <property type="term" value="F:transmembrane signaling receptor activity"/>
    <property type="evidence" value="ECO:0000318"/>
    <property type="project" value="GO_Central"/>
</dbReference>
<feature type="region of interest" description="Disordered" evidence="1">
    <location>
        <begin position="449"/>
        <end position="482"/>
    </location>
</feature>
<dbReference type="InParanoid" id="T1FCA8"/>
<dbReference type="GeneID" id="20206457"/>
<evidence type="ECO:0000256" key="1">
    <source>
        <dbReference type="SAM" id="MobiDB-lite"/>
    </source>
</evidence>
<protein>
    <submittedName>
        <fullName evidence="3 4">Uncharacterized protein</fullName>
    </submittedName>
</protein>
<reference evidence="5" key="1">
    <citation type="submission" date="2012-12" db="EMBL/GenBank/DDBJ databases">
        <authorList>
            <person name="Hellsten U."/>
            <person name="Grimwood J."/>
            <person name="Chapman J.A."/>
            <person name="Shapiro H."/>
            <person name="Aerts A."/>
            <person name="Otillar R.P."/>
            <person name="Terry A.Y."/>
            <person name="Boore J.L."/>
            <person name="Simakov O."/>
            <person name="Marletaz F."/>
            <person name="Cho S.-J."/>
            <person name="Edsinger-Gonzales E."/>
            <person name="Havlak P."/>
            <person name="Kuo D.-H."/>
            <person name="Larsson T."/>
            <person name="Lv J."/>
            <person name="Arendt D."/>
            <person name="Savage R."/>
            <person name="Osoegawa K."/>
            <person name="de Jong P."/>
            <person name="Lindberg D.R."/>
            <person name="Seaver E.C."/>
            <person name="Weisblat D.A."/>
            <person name="Putnam N.H."/>
            <person name="Grigoriev I.V."/>
            <person name="Rokhsar D.S."/>
        </authorList>
    </citation>
    <scope>NUCLEOTIDE SEQUENCE</scope>
</reference>
<feature type="compositionally biased region" description="Acidic residues" evidence="1">
    <location>
        <begin position="450"/>
        <end position="463"/>
    </location>
</feature>
<dbReference type="HOGENOM" id="CLU_566573_0_0_1"/>
<feature type="region of interest" description="Disordered" evidence="1">
    <location>
        <begin position="18"/>
        <end position="42"/>
    </location>
</feature>
<evidence type="ECO:0000313" key="5">
    <source>
        <dbReference type="Proteomes" id="UP000015101"/>
    </source>
</evidence>
<evidence type="ECO:0000313" key="4">
    <source>
        <dbReference type="EnsemblMetazoa" id="HelroP177810"/>
    </source>
</evidence>
<proteinExistence type="predicted"/>
<keyword evidence="2" id="KW-0812">Transmembrane</keyword>
<accession>T1FCA8</accession>
<evidence type="ECO:0000313" key="3">
    <source>
        <dbReference type="EMBL" id="ESN97748.1"/>
    </source>
</evidence>
<dbReference type="Proteomes" id="UP000015101">
    <property type="component" value="Unassembled WGS sequence"/>
</dbReference>
<dbReference type="EMBL" id="KB097304">
    <property type="protein sequence ID" value="ESN97748.1"/>
    <property type="molecule type" value="Genomic_DNA"/>
</dbReference>
<evidence type="ECO:0000256" key="2">
    <source>
        <dbReference type="SAM" id="Phobius"/>
    </source>
</evidence>
<keyword evidence="2" id="KW-0472">Membrane</keyword>
<dbReference type="CTD" id="20206457"/>
<dbReference type="EMBL" id="AMQM01006197">
    <property type="status" value="NOT_ANNOTATED_CDS"/>
    <property type="molecule type" value="Genomic_DNA"/>
</dbReference>
<name>T1FCA8_HELRO</name>
<keyword evidence="2" id="KW-1133">Transmembrane helix</keyword>
<dbReference type="EnsemblMetazoa" id="HelroT177810">
    <property type="protein sequence ID" value="HelroP177810"/>
    <property type="gene ID" value="HelroG177810"/>
</dbReference>
<feature type="transmembrane region" description="Helical" evidence="2">
    <location>
        <begin position="417"/>
        <end position="441"/>
    </location>
</feature>
<dbReference type="GO" id="GO:0007165">
    <property type="term" value="P:signal transduction"/>
    <property type="evidence" value="ECO:0000318"/>
    <property type="project" value="GO_Central"/>
</dbReference>
<dbReference type="GO" id="GO:0005886">
    <property type="term" value="C:plasma membrane"/>
    <property type="evidence" value="ECO:0000318"/>
    <property type="project" value="GO_Central"/>
</dbReference>